<dbReference type="AlphaFoldDB" id="A0AAN1I952"/>
<dbReference type="EMBL" id="CP021392">
    <property type="protein sequence ID" value="AUD80150.1"/>
    <property type="molecule type" value="Genomic_DNA"/>
</dbReference>
<evidence type="ECO:0000259" key="1">
    <source>
        <dbReference type="Pfam" id="PF13173"/>
    </source>
</evidence>
<organism evidence="2 3">
    <name type="scientific">Bifidobacterium breve</name>
    <dbReference type="NCBI Taxonomy" id="1685"/>
    <lineage>
        <taxon>Bacteria</taxon>
        <taxon>Bacillati</taxon>
        <taxon>Actinomycetota</taxon>
        <taxon>Actinomycetes</taxon>
        <taxon>Bifidobacteriales</taxon>
        <taxon>Bifidobacteriaceae</taxon>
        <taxon>Bifidobacterium</taxon>
    </lineage>
</organism>
<dbReference type="Pfam" id="PF13173">
    <property type="entry name" value="AAA_14"/>
    <property type="match status" value="1"/>
</dbReference>
<sequence>MVMDRTAMKQLEAWKTSRNRKPLIIRGARQAGKTWLSEEFGRTRYEAVARIDLMNNERARSFFDGDLDVSRILRNISLETGVPITTDTLVLLDEIQECPRALTALKYFCEDAREYHVIATGSYMGIARHAGTSYPVGKVDTLTLRPMDFMEYLRAIGRGMMADAISDGTGIADLDSAKRDLRREAGTTLLDMAVWVSLCPFHHLAIILSCKNSLLTCKNYCKIVKGDAHVAG</sequence>
<reference evidence="2 3" key="1">
    <citation type="submission" date="2017-05" db="EMBL/GenBank/DDBJ databases">
        <title>Comparative genomics and methylome analysis of the gut commensal Bifidobacterium breve.</title>
        <authorList>
            <person name="Bottacini F."/>
            <person name="Morrissey R."/>
            <person name="Roberts R.J."/>
            <person name="James K."/>
            <person name="van Breen J."/>
            <person name="Egan M."/>
            <person name="Lambert J."/>
            <person name="van Limpt K."/>
            <person name="Stanton C."/>
            <person name="Knol J."/>
            <person name="O' Connell Motherway M."/>
            <person name="van Sinderen D."/>
        </authorList>
    </citation>
    <scope>NUCLEOTIDE SEQUENCE [LARGE SCALE GENOMIC DNA]</scope>
    <source>
        <strain evidence="2 3">NRBB51</strain>
    </source>
</reference>
<dbReference type="InterPro" id="IPR027417">
    <property type="entry name" value="P-loop_NTPase"/>
</dbReference>
<feature type="domain" description="AAA" evidence="1">
    <location>
        <begin position="19"/>
        <end position="153"/>
    </location>
</feature>
<name>A0AAN1I952_BIFBR</name>
<dbReference type="SUPFAM" id="SSF52540">
    <property type="entry name" value="P-loop containing nucleoside triphosphate hydrolases"/>
    <property type="match status" value="1"/>
</dbReference>
<accession>A0AAN1I952</accession>
<gene>
    <name evidence="2" type="ORF">NRBB51_0033</name>
</gene>
<protein>
    <recommendedName>
        <fullName evidence="1">AAA domain-containing protein</fullName>
    </recommendedName>
</protein>
<dbReference type="PANTHER" id="PTHR33295">
    <property type="entry name" value="ATPASE"/>
    <property type="match status" value="1"/>
</dbReference>
<proteinExistence type="predicted"/>
<evidence type="ECO:0000313" key="2">
    <source>
        <dbReference type="EMBL" id="AUD80150.1"/>
    </source>
</evidence>
<dbReference type="PANTHER" id="PTHR33295:SF7">
    <property type="entry name" value="ATPASE"/>
    <property type="match status" value="1"/>
</dbReference>
<evidence type="ECO:0000313" key="3">
    <source>
        <dbReference type="Proteomes" id="UP000232609"/>
    </source>
</evidence>
<dbReference type="InterPro" id="IPR041682">
    <property type="entry name" value="AAA_14"/>
</dbReference>
<dbReference type="Proteomes" id="UP000232609">
    <property type="component" value="Chromosome"/>
</dbReference>